<evidence type="ECO:0000313" key="3">
    <source>
        <dbReference type="Proteomes" id="UP001178288"/>
    </source>
</evidence>
<evidence type="ECO:0000313" key="2">
    <source>
        <dbReference type="EMBL" id="WHY86601.1"/>
    </source>
</evidence>
<dbReference type="EMBL" id="CP126114">
    <property type="protein sequence ID" value="WHY86601.1"/>
    <property type="molecule type" value="Genomic_DNA"/>
</dbReference>
<dbReference type="RefSeq" id="WP_066095074.1">
    <property type="nucleotide sequence ID" value="NZ_CP126114.1"/>
</dbReference>
<dbReference type="KEGG" id="nnv:QNH39_01520"/>
<gene>
    <name evidence="2" type="ORF">QNH39_01520</name>
</gene>
<feature type="transmembrane region" description="Helical" evidence="1">
    <location>
        <begin position="50"/>
        <end position="70"/>
    </location>
</feature>
<protein>
    <submittedName>
        <fullName evidence="2">Uncharacterized protein</fullName>
    </submittedName>
</protein>
<feature type="transmembrane region" description="Helical" evidence="1">
    <location>
        <begin position="218"/>
        <end position="241"/>
    </location>
</feature>
<feature type="transmembrane region" description="Helical" evidence="1">
    <location>
        <begin position="166"/>
        <end position="184"/>
    </location>
</feature>
<feature type="transmembrane region" description="Helical" evidence="1">
    <location>
        <begin position="21"/>
        <end position="38"/>
    </location>
</feature>
<sequence>MIKGQLYLEWLKHRRRIFTTFFIFVLFGIGLSVVSFVAEVRSVSDFVRIYIYFWLNVLPVLVVLPLFIMLEKDLKDRHNWLYTQASLRQLLHVKVLFLVLVCTVFIVFLSMVGVSCELIVQNASLQSMLLPYVMLSITALFKVVVMQLLFLLIWSLSQAVTVYSQFLALFVNPVMYVLTMIVVYSDFFDLLQVGAVPLHISGIIMQSNSLSLYLLEDIYMGEMFAGVFIIALSLFLPASLLKKKVGD</sequence>
<organism evidence="2 3">
    <name type="scientific">Neobacillus novalis</name>
    <dbReference type="NCBI Taxonomy" id="220687"/>
    <lineage>
        <taxon>Bacteria</taxon>
        <taxon>Bacillati</taxon>
        <taxon>Bacillota</taxon>
        <taxon>Bacilli</taxon>
        <taxon>Bacillales</taxon>
        <taxon>Bacillaceae</taxon>
        <taxon>Neobacillus</taxon>
    </lineage>
</organism>
<keyword evidence="1" id="KW-1133">Transmembrane helix</keyword>
<feature type="transmembrane region" description="Helical" evidence="1">
    <location>
        <begin position="91"/>
        <end position="112"/>
    </location>
</feature>
<dbReference type="Proteomes" id="UP001178288">
    <property type="component" value="Chromosome"/>
</dbReference>
<keyword evidence="1" id="KW-0812">Transmembrane</keyword>
<accession>A0AA95MSM9</accession>
<reference evidence="2" key="1">
    <citation type="submission" date="2023-05" db="EMBL/GenBank/DDBJ databases">
        <title>Comparative genomics of Bacillaceae isolates and their secondary metabolite potential.</title>
        <authorList>
            <person name="Song L."/>
            <person name="Nielsen L.J."/>
            <person name="Mohite O."/>
            <person name="Xu X."/>
            <person name="Weber T."/>
            <person name="Kovacs A.T."/>
        </authorList>
    </citation>
    <scope>NUCLEOTIDE SEQUENCE</scope>
    <source>
        <strain evidence="2">XLM17</strain>
    </source>
</reference>
<evidence type="ECO:0000256" key="1">
    <source>
        <dbReference type="SAM" id="Phobius"/>
    </source>
</evidence>
<keyword evidence="3" id="KW-1185">Reference proteome</keyword>
<feature type="transmembrane region" description="Helical" evidence="1">
    <location>
        <begin position="132"/>
        <end position="154"/>
    </location>
</feature>
<name>A0AA95MSM9_9BACI</name>
<keyword evidence="1" id="KW-0472">Membrane</keyword>
<dbReference type="AlphaFoldDB" id="A0AA95MSM9"/>
<proteinExistence type="predicted"/>